<dbReference type="EMBL" id="LR215024">
    <property type="protein sequence ID" value="VEU70993.1"/>
    <property type="molecule type" value="Genomic_DNA"/>
</dbReference>
<dbReference type="Proteomes" id="UP000290815">
    <property type="component" value="Chromosome"/>
</dbReference>
<dbReference type="PANTHER" id="PTHR37825:SF1">
    <property type="entry name" value="TRNA(MET) CYTIDINE ACETATE LIGASE"/>
    <property type="match status" value="1"/>
</dbReference>
<reference evidence="1 2" key="1">
    <citation type="submission" date="2019-01" db="EMBL/GenBank/DDBJ databases">
        <authorList>
            <consortium name="Pathogen Informatics"/>
        </authorList>
    </citation>
    <scope>NUCLEOTIDE SEQUENCE [LARGE SCALE GENOMIC DNA]</scope>
    <source>
        <strain evidence="1 2">NCTC10194</strain>
    </source>
</reference>
<organism evidence="1 2">
    <name type="scientific">Mycoplasmopsis glycophila</name>
    <dbReference type="NCBI Taxonomy" id="171285"/>
    <lineage>
        <taxon>Bacteria</taxon>
        <taxon>Bacillati</taxon>
        <taxon>Mycoplasmatota</taxon>
        <taxon>Mycoplasmoidales</taxon>
        <taxon>Metamycoplasmataceae</taxon>
        <taxon>Mycoplasmopsis</taxon>
    </lineage>
</organism>
<dbReference type="InterPro" id="IPR008513">
    <property type="entry name" value="tRNA(Met)_cyd_acetate_ligase"/>
</dbReference>
<accession>A0A449AWB6</accession>
<name>A0A449AWB6_9BACT</name>
<gene>
    <name evidence="1" type="ORF">NCTC10194_00645</name>
</gene>
<keyword evidence="2" id="KW-1185">Reference proteome</keyword>
<dbReference type="NCBIfam" id="NF010192">
    <property type="entry name" value="PRK13671.1"/>
    <property type="match status" value="1"/>
</dbReference>
<protein>
    <submittedName>
        <fullName evidence="1">Protein of uncharacterized function (DUF795)</fullName>
    </submittedName>
</protein>
<sequence length="204" mass="23657">MFGSETADVELFLKIAKLIKENKAEYNKLVKKYLKEKGNSFPRATNLALQELSGENISLPNDILGLEYVKTIVEENLDIKPIAIKRTVGFHAEKPNESFASATYLRKAISENQDVSKYTPVQLKKLKRKRLIENTYPKFQKIIKNSTPEQLRKYKMISEGIENLFIKNIDKPNYEEFIASCVSKRYTASRIKRTYLFVLLKIKK</sequence>
<evidence type="ECO:0000313" key="1">
    <source>
        <dbReference type="EMBL" id="VEU70993.1"/>
    </source>
</evidence>
<dbReference type="Gene3D" id="3.40.50.620">
    <property type="entry name" value="HUPs"/>
    <property type="match status" value="1"/>
</dbReference>
<dbReference type="KEGG" id="mgly:NCTC10194_00645"/>
<dbReference type="AlphaFoldDB" id="A0A449AWB6"/>
<dbReference type="InterPro" id="IPR014729">
    <property type="entry name" value="Rossmann-like_a/b/a_fold"/>
</dbReference>
<dbReference type="PANTHER" id="PTHR37825">
    <property type="entry name" value="TRNA(MET) CYTIDINE ACETATE LIGASE"/>
    <property type="match status" value="1"/>
</dbReference>
<evidence type="ECO:0000313" key="2">
    <source>
        <dbReference type="Proteomes" id="UP000290815"/>
    </source>
</evidence>
<dbReference type="Pfam" id="PF05636">
    <property type="entry name" value="HIGH_NTase1"/>
    <property type="match status" value="1"/>
</dbReference>
<proteinExistence type="predicted"/>